<sequence>MHYAVHKNNSNLKIRFIISSKSGKDDQADDLERAINKAFAEAGCESPNIVITQHEAHITEAASEWAERFGSEGLVYICGGDGALNECASALYQTECSMGLIPTGTGNDFAKTLYNTRYESEILDKVIKASTKPHLRKIDLIEINNEEICVNALSLGFDTIILEGAYGVLNKWPKLGKVAYLISVFKNLFARKNFNYKYSFFNNDGKEYSGKIKASVAVMANGQFYGSGFRPTPNAKLDDGLANLLFGENIKASDVIKLASKYKKGTHLSHPKIHSFEFNRGYIESLDGDVMGNIDGRIFQSQRIEFRVLEKQLSFAFLDI</sequence>
<dbReference type="Gene3D" id="2.60.200.40">
    <property type="match status" value="1"/>
</dbReference>
<dbReference type="Gene3D" id="3.40.50.10330">
    <property type="entry name" value="Probable inorganic polyphosphate/atp-NAD kinase, domain 1"/>
    <property type="match status" value="1"/>
</dbReference>
<keyword evidence="11" id="KW-1185">Reference proteome</keyword>
<evidence type="ECO:0000256" key="4">
    <source>
        <dbReference type="ARBA" id="ARBA00022741"/>
    </source>
</evidence>
<dbReference type="InterPro" id="IPR050187">
    <property type="entry name" value="Lipid_Phosphate_FormReg"/>
</dbReference>
<dbReference type="AlphaFoldDB" id="A0A2S0KLY9"/>
<dbReference type="Proteomes" id="UP000237947">
    <property type="component" value="Chromosome"/>
</dbReference>
<proteinExistence type="inferred from homology"/>
<keyword evidence="7" id="KW-0594">Phospholipid biosynthesis</keyword>
<name>A0A2S0KLY9_9FIRM</name>
<dbReference type="InterPro" id="IPR016064">
    <property type="entry name" value="NAD/diacylglycerol_kinase_sf"/>
</dbReference>
<evidence type="ECO:0000256" key="6">
    <source>
        <dbReference type="ARBA" id="ARBA00022840"/>
    </source>
</evidence>
<keyword evidence="8" id="KW-1208">Phospholipid metabolism</keyword>
<comment type="cofactor">
    <cofactor evidence="1">
        <name>Mg(2+)</name>
        <dbReference type="ChEBI" id="CHEBI:18420"/>
    </cofactor>
</comment>
<evidence type="ECO:0000313" key="10">
    <source>
        <dbReference type="EMBL" id="AVM42036.1"/>
    </source>
</evidence>
<dbReference type="Pfam" id="PF19279">
    <property type="entry name" value="YegS_C"/>
    <property type="match status" value="1"/>
</dbReference>
<dbReference type="SMART" id="SM00046">
    <property type="entry name" value="DAGKc"/>
    <property type="match status" value="1"/>
</dbReference>
<keyword evidence="5 10" id="KW-0418">Kinase</keyword>
<gene>
    <name evidence="10" type="ORF">C5Q98_01770</name>
</gene>
<evidence type="ECO:0000256" key="2">
    <source>
        <dbReference type="ARBA" id="ARBA00005983"/>
    </source>
</evidence>
<dbReference type="GO" id="GO:0016301">
    <property type="term" value="F:kinase activity"/>
    <property type="evidence" value="ECO:0007669"/>
    <property type="project" value="UniProtKB-KW"/>
</dbReference>
<dbReference type="Pfam" id="PF00781">
    <property type="entry name" value="DAGK_cat"/>
    <property type="match status" value="1"/>
</dbReference>
<dbReference type="GO" id="GO:0008654">
    <property type="term" value="P:phospholipid biosynthetic process"/>
    <property type="evidence" value="ECO:0007669"/>
    <property type="project" value="UniProtKB-KW"/>
</dbReference>
<evidence type="ECO:0000256" key="5">
    <source>
        <dbReference type="ARBA" id="ARBA00022777"/>
    </source>
</evidence>
<keyword evidence="3" id="KW-0808">Transferase</keyword>
<keyword evidence="4" id="KW-0547">Nucleotide-binding</keyword>
<organism evidence="10 11">
    <name type="scientific">Fastidiosipila sanguinis</name>
    <dbReference type="NCBI Taxonomy" id="236753"/>
    <lineage>
        <taxon>Bacteria</taxon>
        <taxon>Bacillati</taxon>
        <taxon>Bacillota</taxon>
        <taxon>Clostridia</taxon>
        <taxon>Eubacteriales</taxon>
        <taxon>Oscillospiraceae</taxon>
        <taxon>Fastidiosipila</taxon>
    </lineage>
</organism>
<dbReference type="PANTHER" id="PTHR12358:SF54">
    <property type="entry name" value="SPHINGOSINE KINASE RELATED PROTEIN"/>
    <property type="match status" value="1"/>
</dbReference>
<accession>A0A2S0KLY9</accession>
<evidence type="ECO:0000313" key="11">
    <source>
        <dbReference type="Proteomes" id="UP000237947"/>
    </source>
</evidence>
<evidence type="ECO:0000256" key="7">
    <source>
        <dbReference type="ARBA" id="ARBA00023209"/>
    </source>
</evidence>
<reference evidence="11" key="1">
    <citation type="submission" date="2018-02" db="EMBL/GenBank/DDBJ databases">
        <authorList>
            <person name="Holder M.E."/>
            <person name="Ajami N.J."/>
            <person name="Petrosino J.F."/>
        </authorList>
    </citation>
    <scope>NUCLEOTIDE SEQUENCE [LARGE SCALE GENOMIC DNA]</scope>
    <source>
        <strain evidence="11">CCUG 47711</strain>
    </source>
</reference>
<dbReference type="KEGG" id="fsa:C5Q98_01770"/>
<evidence type="ECO:0000256" key="8">
    <source>
        <dbReference type="ARBA" id="ARBA00023264"/>
    </source>
</evidence>
<keyword evidence="7" id="KW-0444">Lipid biosynthesis</keyword>
<evidence type="ECO:0000256" key="1">
    <source>
        <dbReference type="ARBA" id="ARBA00001946"/>
    </source>
</evidence>
<comment type="similarity">
    <text evidence="2">Belongs to the diacylglycerol/lipid kinase family.</text>
</comment>
<evidence type="ECO:0000259" key="9">
    <source>
        <dbReference type="PROSITE" id="PS50146"/>
    </source>
</evidence>
<dbReference type="PANTHER" id="PTHR12358">
    <property type="entry name" value="SPHINGOSINE KINASE"/>
    <property type="match status" value="1"/>
</dbReference>
<dbReference type="GO" id="GO:0005524">
    <property type="term" value="F:ATP binding"/>
    <property type="evidence" value="ECO:0007669"/>
    <property type="project" value="UniProtKB-KW"/>
</dbReference>
<dbReference type="SUPFAM" id="SSF111331">
    <property type="entry name" value="NAD kinase/diacylglycerol kinase-like"/>
    <property type="match status" value="1"/>
</dbReference>
<protein>
    <submittedName>
        <fullName evidence="10">Diacylglycerol kinase</fullName>
    </submittedName>
</protein>
<dbReference type="PROSITE" id="PS50146">
    <property type="entry name" value="DAGK"/>
    <property type="match status" value="1"/>
</dbReference>
<dbReference type="InterPro" id="IPR001206">
    <property type="entry name" value="Diacylglycerol_kinase_cat_dom"/>
</dbReference>
<dbReference type="EMBL" id="CP027226">
    <property type="protein sequence ID" value="AVM42036.1"/>
    <property type="molecule type" value="Genomic_DNA"/>
</dbReference>
<dbReference type="InterPro" id="IPR017438">
    <property type="entry name" value="ATP-NAD_kinase_N"/>
</dbReference>
<evidence type="ECO:0000256" key="3">
    <source>
        <dbReference type="ARBA" id="ARBA00022679"/>
    </source>
</evidence>
<keyword evidence="7" id="KW-0443">Lipid metabolism</keyword>
<keyword evidence="6" id="KW-0067">ATP-binding</keyword>
<dbReference type="InterPro" id="IPR045540">
    <property type="entry name" value="YegS/DAGK_C"/>
</dbReference>
<feature type="domain" description="DAGKc" evidence="9">
    <location>
        <begin position="9"/>
        <end position="147"/>
    </location>
</feature>